<evidence type="ECO:0000256" key="10">
    <source>
        <dbReference type="ARBA" id="ARBA00023172"/>
    </source>
</evidence>
<gene>
    <name evidence="13" type="ORF">PCASD_13301</name>
</gene>
<keyword evidence="11" id="KW-0511">Multifunctional enzyme</keyword>
<name>A0A2N5U8V6_9BASI</name>
<dbReference type="AlphaFoldDB" id="A0A2N5U8V6"/>
<organism evidence="13 14">
    <name type="scientific">Puccinia coronata f. sp. avenae</name>
    <dbReference type="NCBI Taxonomy" id="200324"/>
    <lineage>
        <taxon>Eukaryota</taxon>
        <taxon>Fungi</taxon>
        <taxon>Dikarya</taxon>
        <taxon>Basidiomycota</taxon>
        <taxon>Pucciniomycotina</taxon>
        <taxon>Pucciniomycetes</taxon>
        <taxon>Pucciniales</taxon>
        <taxon>Pucciniaceae</taxon>
        <taxon>Puccinia</taxon>
    </lineage>
</organism>
<dbReference type="GO" id="GO:0003887">
    <property type="term" value="F:DNA-directed DNA polymerase activity"/>
    <property type="evidence" value="ECO:0007669"/>
    <property type="project" value="UniProtKB-KW"/>
</dbReference>
<comment type="caution">
    <text evidence="13">The sequence shown here is derived from an EMBL/GenBank/DDBJ whole genome shotgun (WGS) entry which is preliminary data.</text>
</comment>
<dbReference type="InterPro" id="IPR039537">
    <property type="entry name" value="Retrotran_Ty1/copia-like"/>
</dbReference>
<dbReference type="GO" id="GO:0015074">
    <property type="term" value="P:DNA integration"/>
    <property type="evidence" value="ECO:0007669"/>
    <property type="project" value="UniProtKB-KW"/>
</dbReference>
<dbReference type="InterPro" id="IPR036397">
    <property type="entry name" value="RNaseH_sf"/>
</dbReference>
<dbReference type="EMBL" id="PGCI01000203">
    <property type="protein sequence ID" value="PLW34182.1"/>
    <property type="molecule type" value="Genomic_DNA"/>
</dbReference>
<dbReference type="GO" id="GO:0004519">
    <property type="term" value="F:endonuclease activity"/>
    <property type="evidence" value="ECO:0007669"/>
    <property type="project" value="UniProtKB-KW"/>
</dbReference>
<dbReference type="GO" id="GO:0006310">
    <property type="term" value="P:DNA recombination"/>
    <property type="evidence" value="ECO:0007669"/>
    <property type="project" value="UniProtKB-KW"/>
</dbReference>
<evidence type="ECO:0000256" key="9">
    <source>
        <dbReference type="ARBA" id="ARBA00022932"/>
    </source>
</evidence>
<evidence type="ECO:0000313" key="13">
    <source>
        <dbReference type="EMBL" id="PLW34182.1"/>
    </source>
</evidence>
<evidence type="ECO:0000256" key="7">
    <source>
        <dbReference type="ARBA" id="ARBA00022908"/>
    </source>
</evidence>
<keyword evidence="8" id="KW-0695">RNA-directed DNA polymerase</keyword>
<keyword evidence="5" id="KW-0378">Hydrolase</keyword>
<keyword evidence="9" id="KW-0808">Transferase</keyword>
<dbReference type="InterPro" id="IPR013103">
    <property type="entry name" value="RVT_2"/>
</dbReference>
<dbReference type="GO" id="GO:0046872">
    <property type="term" value="F:metal ion binding"/>
    <property type="evidence" value="ECO:0007669"/>
    <property type="project" value="UniProtKB-KW"/>
</dbReference>
<feature type="domain" description="Reverse transcriptase Ty1/copia-type" evidence="12">
    <location>
        <begin position="209"/>
        <end position="307"/>
    </location>
</feature>
<evidence type="ECO:0000259" key="12">
    <source>
        <dbReference type="Pfam" id="PF07727"/>
    </source>
</evidence>
<dbReference type="GO" id="GO:0003676">
    <property type="term" value="F:nucleic acid binding"/>
    <property type="evidence" value="ECO:0007669"/>
    <property type="project" value="InterPro"/>
</dbReference>
<keyword evidence="6" id="KW-0460">Magnesium</keyword>
<reference evidence="13 14" key="1">
    <citation type="submission" date="2017-11" db="EMBL/GenBank/DDBJ databases">
        <title>De novo assembly and phasing of dikaryotic genomes from two isolates of Puccinia coronata f. sp. avenae, the causal agent of oat crown rust.</title>
        <authorList>
            <person name="Miller M.E."/>
            <person name="Zhang Y."/>
            <person name="Omidvar V."/>
            <person name="Sperschneider J."/>
            <person name="Schwessinger B."/>
            <person name="Raley C."/>
            <person name="Palmer J.M."/>
            <person name="Garnica D."/>
            <person name="Upadhyaya N."/>
            <person name="Rathjen J."/>
            <person name="Taylor J.M."/>
            <person name="Park R.F."/>
            <person name="Dodds P.N."/>
            <person name="Hirsch C.D."/>
            <person name="Kianian S.F."/>
            <person name="Figueroa M."/>
        </authorList>
    </citation>
    <scope>NUCLEOTIDE SEQUENCE [LARGE SCALE GENOMIC DNA]</scope>
    <source>
        <strain evidence="13">12SD80</strain>
    </source>
</reference>
<evidence type="ECO:0000313" key="14">
    <source>
        <dbReference type="Proteomes" id="UP000235392"/>
    </source>
</evidence>
<dbReference type="SUPFAM" id="SSF53098">
    <property type="entry name" value="Ribonuclease H-like"/>
    <property type="match status" value="1"/>
</dbReference>
<dbReference type="Proteomes" id="UP000235392">
    <property type="component" value="Unassembled WGS sequence"/>
</dbReference>
<evidence type="ECO:0000256" key="6">
    <source>
        <dbReference type="ARBA" id="ARBA00022842"/>
    </source>
</evidence>
<dbReference type="PANTHER" id="PTHR42648">
    <property type="entry name" value="TRANSPOSASE, PUTATIVE-RELATED"/>
    <property type="match status" value="1"/>
</dbReference>
<keyword evidence="7" id="KW-0229">DNA integration</keyword>
<sequence>MEERANQAILTKARCLLVQSKLPKMFWADAINTATQLSNLTPSSTCRMKVPYETWTGRTANLDVLQPFGCLTYVLIPKEKREFKLNPTAEKGIMIGSDSSCQDIFDVATHLRPPEDSVKAVPNPLTTLPLPSRSSDHLNIPKAPNDISSQISTDNILSVNRRGNSIIVYLTENVKSNTLKTYLQAINSPNSTFWKKAIQKEVSNMYNHDVWAIVKKSGEQNRINCTWVFKVKKDQLNVPIEYKACLCAKGFQQTKGTNYAKTFAPTGKMVSLRMLIVFALKNDLKFHQINIKSAFLNAPLQEELYFNPL</sequence>
<dbReference type="InterPro" id="IPR012337">
    <property type="entry name" value="RNaseH-like_sf"/>
</dbReference>
<keyword evidence="3" id="KW-0479">Metal-binding</keyword>
<protein>
    <recommendedName>
        <fullName evidence="12">Reverse transcriptase Ty1/copia-type domain-containing protein</fullName>
    </recommendedName>
</protein>
<evidence type="ECO:0000256" key="8">
    <source>
        <dbReference type="ARBA" id="ARBA00022918"/>
    </source>
</evidence>
<evidence type="ECO:0000256" key="3">
    <source>
        <dbReference type="ARBA" id="ARBA00022723"/>
    </source>
</evidence>
<accession>A0A2N5U8V6</accession>
<proteinExistence type="predicted"/>
<keyword evidence="2" id="KW-0540">Nuclease</keyword>
<evidence type="ECO:0000256" key="1">
    <source>
        <dbReference type="ARBA" id="ARBA00022695"/>
    </source>
</evidence>
<dbReference type="PANTHER" id="PTHR42648:SF11">
    <property type="entry name" value="TRANSPOSON TY4-P GAG-POL POLYPROTEIN"/>
    <property type="match status" value="1"/>
</dbReference>
<dbReference type="GO" id="GO:0016787">
    <property type="term" value="F:hydrolase activity"/>
    <property type="evidence" value="ECO:0007669"/>
    <property type="project" value="UniProtKB-KW"/>
</dbReference>
<evidence type="ECO:0000256" key="2">
    <source>
        <dbReference type="ARBA" id="ARBA00022722"/>
    </source>
</evidence>
<keyword evidence="4" id="KW-0255">Endonuclease</keyword>
<evidence type="ECO:0000256" key="5">
    <source>
        <dbReference type="ARBA" id="ARBA00022801"/>
    </source>
</evidence>
<keyword evidence="1" id="KW-0548">Nucleotidyltransferase</keyword>
<keyword evidence="10" id="KW-0233">DNA recombination</keyword>
<keyword evidence="9" id="KW-0239">DNA-directed DNA polymerase</keyword>
<evidence type="ECO:0000256" key="4">
    <source>
        <dbReference type="ARBA" id="ARBA00022759"/>
    </source>
</evidence>
<dbReference type="GO" id="GO:0003964">
    <property type="term" value="F:RNA-directed DNA polymerase activity"/>
    <property type="evidence" value="ECO:0007669"/>
    <property type="project" value="UniProtKB-KW"/>
</dbReference>
<evidence type="ECO:0000256" key="11">
    <source>
        <dbReference type="ARBA" id="ARBA00023268"/>
    </source>
</evidence>
<dbReference type="Pfam" id="PF07727">
    <property type="entry name" value="RVT_2"/>
    <property type="match status" value="1"/>
</dbReference>
<dbReference type="Gene3D" id="3.30.420.10">
    <property type="entry name" value="Ribonuclease H-like superfamily/Ribonuclease H"/>
    <property type="match status" value="1"/>
</dbReference>